<gene>
    <name evidence="1" type="ORF">D1010_09445</name>
</gene>
<dbReference type="RefSeq" id="WP_152260817.1">
    <property type="nucleotide sequence ID" value="NZ_CP045143.1"/>
</dbReference>
<sequence>MGILESLGLVAFQTTNGSDSQIYIRINSVRRMEKATHTLHYRNRILEKVIEQYHLNVAMLDHVFTTEAPGQTDSERNRNYTTWFWNEIENFFFGIIPPEVQEQAKK</sequence>
<name>A0A5P8M527_9LACO</name>
<reference evidence="1 2" key="1">
    <citation type="submission" date="2019-10" db="EMBL/GenBank/DDBJ databases">
        <title>The completed genome of Lactobacillus harbinensis M1.</title>
        <authorList>
            <person name="Zheng Y."/>
        </authorList>
    </citation>
    <scope>NUCLEOTIDE SEQUENCE [LARGE SCALE GENOMIC DNA]</scope>
    <source>
        <strain evidence="1 2">M1</strain>
    </source>
</reference>
<dbReference type="AlphaFoldDB" id="A0A5P8M527"/>
<dbReference type="KEGG" id="lhb:D1010_09445"/>
<dbReference type="EMBL" id="CP045143">
    <property type="protein sequence ID" value="QFR23612.1"/>
    <property type="molecule type" value="Genomic_DNA"/>
</dbReference>
<evidence type="ECO:0000313" key="2">
    <source>
        <dbReference type="Proteomes" id="UP000326779"/>
    </source>
</evidence>
<protein>
    <submittedName>
        <fullName evidence="1">Uncharacterized protein</fullName>
    </submittedName>
</protein>
<proteinExistence type="predicted"/>
<evidence type="ECO:0000313" key="1">
    <source>
        <dbReference type="EMBL" id="QFR23612.1"/>
    </source>
</evidence>
<dbReference type="Proteomes" id="UP000326779">
    <property type="component" value="Chromosome"/>
</dbReference>
<organism evidence="1 2">
    <name type="scientific">Schleiferilactobacillus harbinensis</name>
    <dbReference type="NCBI Taxonomy" id="304207"/>
    <lineage>
        <taxon>Bacteria</taxon>
        <taxon>Bacillati</taxon>
        <taxon>Bacillota</taxon>
        <taxon>Bacilli</taxon>
        <taxon>Lactobacillales</taxon>
        <taxon>Lactobacillaceae</taxon>
        <taxon>Schleiferilactobacillus</taxon>
    </lineage>
</organism>
<accession>A0A5P8M527</accession>